<dbReference type="PANTHER" id="PTHR48098">
    <property type="entry name" value="ENTEROCHELIN ESTERASE-RELATED"/>
    <property type="match status" value="1"/>
</dbReference>
<proteinExistence type="predicted"/>
<dbReference type="Gene3D" id="3.40.50.1820">
    <property type="entry name" value="alpha/beta hydrolase"/>
    <property type="match status" value="1"/>
</dbReference>
<dbReference type="AlphaFoldDB" id="A0A0D6PW41"/>
<dbReference type="RefSeq" id="WP_010510465.1">
    <property type="nucleotide sequence ID" value="NZ_BANI01000021.1"/>
</dbReference>
<feature type="region of interest" description="Disordered" evidence="1">
    <location>
        <begin position="74"/>
        <end position="99"/>
    </location>
</feature>
<organism evidence="2 3">
    <name type="scientific">Komagataeibacter europaeus NBRC 3261</name>
    <dbReference type="NCBI Taxonomy" id="1234669"/>
    <lineage>
        <taxon>Bacteria</taxon>
        <taxon>Pseudomonadati</taxon>
        <taxon>Pseudomonadota</taxon>
        <taxon>Alphaproteobacteria</taxon>
        <taxon>Acetobacterales</taxon>
        <taxon>Acetobacteraceae</taxon>
        <taxon>Komagataeibacter</taxon>
    </lineage>
</organism>
<dbReference type="InterPro" id="IPR029058">
    <property type="entry name" value="AB_hydrolase_fold"/>
</dbReference>
<comment type="caution">
    <text evidence="2">The sequence shown here is derived from an EMBL/GenBank/DDBJ whole genome shotgun (WGS) entry which is preliminary data.</text>
</comment>
<evidence type="ECO:0000256" key="1">
    <source>
        <dbReference type="SAM" id="MobiDB-lite"/>
    </source>
</evidence>
<reference evidence="2 3" key="1">
    <citation type="submission" date="2012-11" db="EMBL/GenBank/DDBJ databases">
        <title>Whole genome sequence of Gluconacetobacter europaeus NBRC3261.</title>
        <authorList>
            <person name="Azuma Y."/>
            <person name="Higashiura N."/>
            <person name="Hirakawa H."/>
            <person name="Matsushita K."/>
        </authorList>
    </citation>
    <scope>NUCLEOTIDE SEQUENCE [LARGE SCALE GENOMIC DNA]</scope>
    <source>
        <strain evidence="2 3">NBRC 3261</strain>
    </source>
</reference>
<accession>A0A0D6PW41</accession>
<name>A0A0D6PW41_KOMEU</name>
<dbReference type="EMBL" id="BANI01000021">
    <property type="protein sequence ID" value="GAN95394.1"/>
    <property type="molecule type" value="Genomic_DNA"/>
</dbReference>
<protein>
    <submittedName>
        <fullName evidence="2">Esterase</fullName>
    </submittedName>
</protein>
<evidence type="ECO:0000313" key="3">
    <source>
        <dbReference type="Proteomes" id="UP000032675"/>
    </source>
</evidence>
<dbReference type="PANTHER" id="PTHR48098:SF3">
    <property type="entry name" value="IRON(III) ENTEROBACTIN ESTERASE"/>
    <property type="match status" value="1"/>
</dbReference>
<dbReference type="InterPro" id="IPR000801">
    <property type="entry name" value="Esterase-like"/>
</dbReference>
<dbReference type="InterPro" id="IPR050583">
    <property type="entry name" value="Mycobacterial_A85_antigen"/>
</dbReference>
<sequence length="452" mass="48366">MFDWGMSNFQHGTGYGRLTAGFRTRFFIPLLVSGCLAMKLSPAVAGCQSVHVPTPPAANTTHPQAPFFIDLSGLAPDGGTPRRDPHNAHYPPARDLPDGTVPPLATNGNFVLGPTHMAAPEFAAARTAPHGRVVSFTMDSSQSVLFNSGIVRDDPNGCPNGAIYTARSAPGDPSDLRLTSSHSGPWMRQVDVYVPAQYKPGTKAPFLVFGDGGADGFYPGRDLFAALDALINSHRLPPIIAIGIGAGGQDAQGSERGLEYDTVSGTYAEWVEREVLPLAQRQAGVSLTHDPDGRATMGVSSSGGAAFGMAWFHPDLYRRVLAYSPTLTNQQWPHDPAMPGGAWQYHSPWAGNPAATGSQPGAALVPNAARKPVRFWFAAGDRDLFYPAPAMPDGMHDWVLASENMARVLAAKGYDYQFVLSRNAGHVDGPTIAQTLPEALLWLWQGYVPQRD</sequence>
<gene>
    <name evidence="2" type="ORF">Geu3261_0021_001</name>
</gene>
<dbReference type="Pfam" id="PF00756">
    <property type="entry name" value="Esterase"/>
    <property type="match status" value="1"/>
</dbReference>
<dbReference type="SUPFAM" id="SSF53474">
    <property type="entry name" value="alpha/beta-Hydrolases"/>
    <property type="match status" value="1"/>
</dbReference>
<dbReference type="Proteomes" id="UP000032675">
    <property type="component" value="Unassembled WGS sequence"/>
</dbReference>
<evidence type="ECO:0000313" key="2">
    <source>
        <dbReference type="EMBL" id="GAN95394.1"/>
    </source>
</evidence>